<dbReference type="Proteomes" id="UP000053841">
    <property type="component" value="Unassembled WGS sequence"/>
</dbReference>
<name>W6YAC3_COCC2</name>
<organism evidence="1 2">
    <name type="scientific">Cochliobolus carbonum (strain 26-R-13)</name>
    <name type="common">Maize leaf spot fungus</name>
    <name type="synonym">Bipolaris zeicola</name>
    <dbReference type="NCBI Taxonomy" id="930089"/>
    <lineage>
        <taxon>Eukaryota</taxon>
        <taxon>Fungi</taxon>
        <taxon>Dikarya</taxon>
        <taxon>Ascomycota</taxon>
        <taxon>Pezizomycotina</taxon>
        <taxon>Dothideomycetes</taxon>
        <taxon>Pleosporomycetidae</taxon>
        <taxon>Pleosporales</taxon>
        <taxon>Pleosporineae</taxon>
        <taxon>Pleosporaceae</taxon>
        <taxon>Bipolaris</taxon>
    </lineage>
</organism>
<protein>
    <submittedName>
        <fullName evidence="1">Uncharacterized protein</fullName>
    </submittedName>
</protein>
<dbReference type="KEGG" id="bze:COCCADRAFT_25031"/>
<dbReference type="OrthoDB" id="5973539at2759"/>
<proteinExistence type="predicted"/>
<dbReference type="EMBL" id="KI964583">
    <property type="protein sequence ID" value="EUC34918.1"/>
    <property type="molecule type" value="Genomic_DNA"/>
</dbReference>
<dbReference type="HOGENOM" id="CLU_1618725_0_0_1"/>
<evidence type="ECO:0000313" key="2">
    <source>
        <dbReference type="Proteomes" id="UP000053841"/>
    </source>
</evidence>
<dbReference type="GeneID" id="19145730"/>
<dbReference type="AlphaFoldDB" id="W6YAC3"/>
<dbReference type="RefSeq" id="XP_007710748.1">
    <property type="nucleotide sequence ID" value="XM_007712558.1"/>
</dbReference>
<sequence length="164" mass="17487">MPAEKRRKTEALAIVPERGDPGQRRRDKIASLEARVNEQNGSQSHIELDVAPSLETAANSGLSTVSPKDILNVEEHNVSSFDGAVSAFDAVDVDFSLSGDFDIQNQQTSLSVSIIPDNLTTSPLPITNTPASSNTFAGPDSQPSPFTFPLTPDVNIDVPIMATI</sequence>
<reference evidence="1 2" key="1">
    <citation type="journal article" date="2013" name="PLoS Genet.">
        <title>Comparative genome structure, secondary metabolite, and effector coding capacity across Cochliobolus pathogens.</title>
        <authorList>
            <person name="Condon B.J."/>
            <person name="Leng Y."/>
            <person name="Wu D."/>
            <person name="Bushley K.E."/>
            <person name="Ohm R.A."/>
            <person name="Otillar R."/>
            <person name="Martin J."/>
            <person name="Schackwitz W."/>
            <person name="Grimwood J."/>
            <person name="MohdZainudin N."/>
            <person name="Xue C."/>
            <person name="Wang R."/>
            <person name="Manning V.A."/>
            <person name="Dhillon B."/>
            <person name="Tu Z.J."/>
            <person name="Steffenson B.J."/>
            <person name="Salamov A."/>
            <person name="Sun H."/>
            <person name="Lowry S."/>
            <person name="LaButti K."/>
            <person name="Han J."/>
            <person name="Copeland A."/>
            <person name="Lindquist E."/>
            <person name="Barry K."/>
            <person name="Schmutz J."/>
            <person name="Baker S.E."/>
            <person name="Ciuffetti L.M."/>
            <person name="Grigoriev I.V."/>
            <person name="Zhong S."/>
            <person name="Turgeon B.G."/>
        </authorList>
    </citation>
    <scope>NUCLEOTIDE SEQUENCE [LARGE SCALE GENOMIC DNA]</scope>
    <source>
        <strain evidence="1 2">26-R-13</strain>
    </source>
</reference>
<accession>W6YAC3</accession>
<evidence type="ECO:0000313" key="1">
    <source>
        <dbReference type="EMBL" id="EUC34918.1"/>
    </source>
</evidence>
<gene>
    <name evidence="1" type="ORF">COCCADRAFT_25031</name>
</gene>
<keyword evidence="2" id="KW-1185">Reference proteome</keyword>